<protein>
    <submittedName>
        <fullName evidence="1">Uncharacterized protein</fullName>
    </submittedName>
</protein>
<proteinExistence type="predicted"/>
<reference evidence="1" key="1">
    <citation type="submission" date="2021-03" db="EMBL/GenBank/DDBJ databases">
        <authorList>
            <person name="Tagirdzhanova G."/>
        </authorList>
    </citation>
    <scope>NUCLEOTIDE SEQUENCE</scope>
</reference>
<dbReference type="EMBL" id="CAJPDT010000096">
    <property type="protein sequence ID" value="CAF9937031.1"/>
    <property type="molecule type" value="Genomic_DNA"/>
</dbReference>
<dbReference type="OrthoDB" id="10619683at2759"/>
<gene>
    <name evidence="1" type="ORF">IMSHALPRED_010991</name>
</gene>
<dbReference type="Proteomes" id="UP000664534">
    <property type="component" value="Unassembled WGS sequence"/>
</dbReference>
<comment type="caution">
    <text evidence="1">The sequence shown here is derived from an EMBL/GenBank/DDBJ whole genome shotgun (WGS) entry which is preliminary data.</text>
</comment>
<name>A0A8H3G2U2_9LECA</name>
<accession>A0A8H3G2U2</accession>
<sequence length="323" mass="36178">MAQPPPPPPPPSAGQQLLEFILNRNHPEITHLLLQNLNLFDYMNLRTRLNSHILHSVDPIQLLNQTRAPWVAPPAPPTVAATANTSTVGTADYLWKSLGAHCDDNRFTPGVPFAQRNLPCTNGPMTMARMEACKHANPTGIPPGNPPPHAPFPTESFNVCDPCVRSWRVYTQREVSMRIPGRRLILCKSHSLRLRRRDQIARIPGCTCMRDINAGHKCSGCRLDTELTTYRVGDDRRDALLRTHISYTEEGRKGRKTLVVRPDVFKNGRYVNRRTRPACPEAGCGKKPWIRHSTHPPQGPNEPEASKHADAGLMCLCCNQRII</sequence>
<evidence type="ECO:0000313" key="1">
    <source>
        <dbReference type="EMBL" id="CAF9937031.1"/>
    </source>
</evidence>
<evidence type="ECO:0000313" key="2">
    <source>
        <dbReference type="Proteomes" id="UP000664534"/>
    </source>
</evidence>
<organism evidence="1 2">
    <name type="scientific">Imshaugia aleurites</name>
    <dbReference type="NCBI Taxonomy" id="172621"/>
    <lineage>
        <taxon>Eukaryota</taxon>
        <taxon>Fungi</taxon>
        <taxon>Dikarya</taxon>
        <taxon>Ascomycota</taxon>
        <taxon>Pezizomycotina</taxon>
        <taxon>Lecanoromycetes</taxon>
        <taxon>OSLEUM clade</taxon>
        <taxon>Lecanoromycetidae</taxon>
        <taxon>Lecanorales</taxon>
        <taxon>Lecanorineae</taxon>
        <taxon>Parmeliaceae</taxon>
        <taxon>Imshaugia</taxon>
    </lineage>
</organism>
<keyword evidence="2" id="KW-1185">Reference proteome</keyword>
<dbReference type="AlphaFoldDB" id="A0A8H3G2U2"/>